<dbReference type="PANTHER" id="PTHR47326">
    <property type="entry name" value="TRANSPOSABLE ELEMENT TC3 TRANSPOSASE-LIKE PROTEIN"/>
    <property type="match status" value="1"/>
</dbReference>
<dbReference type="AlphaFoldDB" id="A0A8X6JXL6"/>
<name>A0A8X6JXL6_NEPPI</name>
<dbReference type="InterPro" id="IPR036397">
    <property type="entry name" value="RNaseH_sf"/>
</dbReference>
<reference evidence="1" key="1">
    <citation type="submission" date="2020-08" db="EMBL/GenBank/DDBJ databases">
        <title>Multicomponent nature underlies the extraordinary mechanical properties of spider dragline silk.</title>
        <authorList>
            <person name="Kono N."/>
            <person name="Nakamura H."/>
            <person name="Mori M."/>
            <person name="Yoshida Y."/>
            <person name="Ohtoshi R."/>
            <person name="Malay A.D."/>
            <person name="Moran D.A.P."/>
            <person name="Tomita M."/>
            <person name="Numata K."/>
            <person name="Arakawa K."/>
        </authorList>
    </citation>
    <scope>NUCLEOTIDE SEQUENCE</scope>
</reference>
<dbReference type="PANTHER" id="PTHR47326:SF1">
    <property type="entry name" value="HTH PSQ-TYPE DOMAIN-CONTAINING PROTEIN"/>
    <property type="match status" value="1"/>
</dbReference>
<protein>
    <submittedName>
        <fullName evidence="1">Uncharacterized protein</fullName>
    </submittedName>
</protein>
<organism evidence="1 2">
    <name type="scientific">Nephila pilipes</name>
    <name type="common">Giant wood spider</name>
    <name type="synonym">Nephila maculata</name>
    <dbReference type="NCBI Taxonomy" id="299642"/>
    <lineage>
        <taxon>Eukaryota</taxon>
        <taxon>Metazoa</taxon>
        <taxon>Ecdysozoa</taxon>
        <taxon>Arthropoda</taxon>
        <taxon>Chelicerata</taxon>
        <taxon>Arachnida</taxon>
        <taxon>Araneae</taxon>
        <taxon>Araneomorphae</taxon>
        <taxon>Entelegynae</taxon>
        <taxon>Araneoidea</taxon>
        <taxon>Nephilidae</taxon>
        <taxon>Nephila</taxon>
    </lineage>
</organism>
<sequence length="170" mass="20132">MEETVLQWLTDSLSISTLEITVELNVLHTETWNVLHSAKMYPFYIRKEQFLSEDDYPRREQCIIISMKHIQEEGLDVRDLLHDLRCSPDLNPCDFFQLGQLKLLDYARTVKTREDLVRGMSSLQHIKTIPGIFEHVRESFFRRCRLFNDVSVDITSHNSCNNYSKKSFWS</sequence>
<proteinExistence type="predicted"/>
<evidence type="ECO:0000313" key="2">
    <source>
        <dbReference type="Proteomes" id="UP000887013"/>
    </source>
</evidence>
<accession>A0A8X6JXL6</accession>
<gene>
    <name evidence="1" type="ORF">NPIL_478361</name>
</gene>
<dbReference type="Gene3D" id="3.30.420.10">
    <property type="entry name" value="Ribonuclease H-like superfamily/Ribonuclease H"/>
    <property type="match status" value="1"/>
</dbReference>
<comment type="caution">
    <text evidence="1">The sequence shown here is derived from an EMBL/GenBank/DDBJ whole genome shotgun (WGS) entry which is preliminary data.</text>
</comment>
<evidence type="ECO:0000313" key="1">
    <source>
        <dbReference type="EMBL" id="GFS66155.1"/>
    </source>
</evidence>
<keyword evidence="2" id="KW-1185">Reference proteome</keyword>
<dbReference type="EMBL" id="BMAW01094567">
    <property type="protein sequence ID" value="GFS66155.1"/>
    <property type="molecule type" value="Genomic_DNA"/>
</dbReference>
<dbReference type="OrthoDB" id="6622349at2759"/>
<dbReference type="Proteomes" id="UP000887013">
    <property type="component" value="Unassembled WGS sequence"/>
</dbReference>
<dbReference type="GO" id="GO:0003676">
    <property type="term" value="F:nucleic acid binding"/>
    <property type="evidence" value="ECO:0007669"/>
    <property type="project" value="InterPro"/>
</dbReference>